<dbReference type="PANTHER" id="PTHR33975:SF2">
    <property type="entry name" value="MYELIN-ASSOCIATED OLIGODENDROCYTE BASIC PROTEIN"/>
    <property type="match status" value="1"/>
</dbReference>
<sequence>MASAVAVQSGSLRLGGAHRGPASQRAGAALPRALRPSITPLHRQCRPARRRCGVQAGLEGPALPLPPALPPALPHSAAAEPRSPWGGLLRTATRAGGLVVLATAMALSTAGAAAAARSGGRMGGSSFGRSSFGGGMGGMSGAGGMGASAFSSGFGSRAGSFRSSYGAAPMGGGFGRAAPLAPSTGGVRVNSFFLSPFGGGDTTYGGGYSEGYDEVLTVGKIQVGLLGSARELQQDLERIADRADTDSPAGLHYILQETVLALMRNPDYCLYGFAKSKRERSAEEAETAFNQLSLQERGKFQKETRINVAGMARRTSLKDSKPYKEGDQELIVVTLLVAADGGFKLPQVTSRGELKQALAMLGAVRADDLLAVEVLWTPEEEGDFFTTEDLAYDYPTLNTL</sequence>
<name>A0A2P6VEA3_9CHLO</name>
<evidence type="ECO:0008006" key="3">
    <source>
        <dbReference type="Google" id="ProtNLM"/>
    </source>
</evidence>
<dbReference type="InterPro" id="IPR053023">
    <property type="entry name" value="FLAP_modulator"/>
</dbReference>
<proteinExistence type="predicted"/>
<dbReference type="Pfam" id="PF07466">
    <property type="entry name" value="DUF1517"/>
    <property type="match status" value="1"/>
</dbReference>
<keyword evidence="2" id="KW-1185">Reference proteome</keyword>
<protein>
    <recommendedName>
        <fullName evidence="3">DUF1517 domain-containing protein</fullName>
    </recommendedName>
</protein>
<evidence type="ECO:0000313" key="1">
    <source>
        <dbReference type="EMBL" id="PSC72416.1"/>
    </source>
</evidence>
<evidence type="ECO:0000313" key="2">
    <source>
        <dbReference type="Proteomes" id="UP000239649"/>
    </source>
</evidence>
<dbReference type="PANTHER" id="PTHR33975">
    <property type="entry name" value="MYELIN-ASSOCIATED OLIGODENDROCYTE BASIC PROTEIN"/>
    <property type="match status" value="1"/>
</dbReference>
<dbReference type="PIRSF" id="PIRSF037221">
    <property type="entry name" value="DUF1517"/>
    <property type="match status" value="1"/>
</dbReference>
<comment type="caution">
    <text evidence="1">The sequence shown here is derived from an EMBL/GenBank/DDBJ whole genome shotgun (WGS) entry which is preliminary data.</text>
</comment>
<dbReference type="AlphaFoldDB" id="A0A2P6VEA3"/>
<organism evidence="1 2">
    <name type="scientific">Micractinium conductrix</name>
    <dbReference type="NCBI Taxonomy" id="554055"/>
    <lineage>
        <taxon>Eukaryota</taxon>
        <taxon>Viridiplantae</taxon>
        <taxon>Chlorophyta</taxon>
        <taxon>core chlorophytes</taxon>
        <taxon>Trebouxiophyceae</taxon>
        <taxon>Chlorellales</taxon>
        <taxon>Chlorellaceae</taxon>
        <taxon>Chlorella clade</taxon>
        <taxon>Micractinium</taxon>
    </lineage>
</organism>
<dbReference type="InterPro" id="IPR010903">
    <property type="entry name" value="DUF1517"/>
</dbReference>
<dbReference type="Proteomes" id="UP000239649">
    <property type="component" value="Unassembled WGS sequence"/>
</dbReference>
<gene>
    <name evidence="1" type="ORF">C2E20_4242</name>
</gene>
<accession>A0A2P6VEA3</accession>
<dbReference type="EMBL" id="LHPF02000010">
    <property type="protein sequence ID" value="PSC72416.1"/>
    <property type="molecule type" value="Genomic_DNA"/>
</dbReference>
<reference evidence="1 2" key="1">
    <citation type="journal article" date="2018" name="Plant J.">
        <title>Genome sequences of Chlorella sorokiniana UTEX 1602 and Micractinium conductrix SAG 241.80: implications to maltose excretion by a green alga.</title>
        <authorList>
            <person name="Arriola M.B."/>
            <person name="Velmurugan N."/>
            <person name="Zhang Y."/>
            <person name="Plunkett M.H."/>
            <person name="Hondzo H."/>
            <person name="Barney B.M."/>
        </authorList>
    </citation>
    <scope>NUCLEOTIDE SEQUENCE [LARGE SCALE GENOMIC DNA]</scope>
    <source>
        <strain evidence="1 2">SAG 241.80</strain>
    </source>
</reference>
<dbReference type="OrthoDB" id="542507at2759"/>